<proteinExistence type="predicted"/>
<accession>X6P7C0</accession>
<dbReference type="Proteomes" id="UP000023152">
    <property type="component" value="Unassembled WGS sequence"/>
</dbReference>
<evidence type="ECO:0000313" key="3">
    <source>
        <dbReference type="Proteomes" id="UP000023152"/>
    </source>
</evidence>
<evidence type="ECO:0000256" key="1">
    <source>
        <dbReference type="SAM" id="Coils"/>
    </source>
</evidence>
<reference evidence="2 3" key="1">
    <citation type="journal article" date="2013" name="Curr. Biol.">
        <title>The Genome of the Foraminiferan Reticulomyxa filosa.</title>
        <authorList>
            <person name="Glockner G."/>
            <person name="Hulsmann N."/>
            <person name="Schleicher M."/>
            <person name="Noegel A.A."/>
            <person name="Eichinger L."/>
            <person name="Gallinger C."/>
            <person name="Pawlowski J."/>
            <person name="Sierra R."/>
            <person name="Euteneuer U."/>
            <person name="Pillet L."/>
            <person name="Moustafa A."/>
            <person name="Platzer M."/>
            <person name="Groth M."/>
            <person name="Szafranski K."/>
            <person name="Schliwa M."/>
        </authorList>
    </citation>
    <scope>NUCLEOTIDE SEQUENCE [LARGE SCALE GENOMIC DNA]</scope>
</reference>
<gene>
    <name evidence="2" type="ORF">RFI_02687</name>
</gene>
<evidence type="ECO:0000313" key="2">
    <source>
        <dbReference type="EMBL" id="ETO34405.1"/>
    </source>
</evidence>
<name>X6P7C0_RETFI</name>
<dbReference type="EMBL" id="ASPP01002600">
    <property type="protein sequence ID" value="ETO34405.1"/>
    <property type="molecule type" value="Genomic_DNA"/>
</dbReference>
<organism evidence="2 3">
    <name type="scientific">Reticulomyxa filosa</name>
    <dbReference type="NCBI Taxonomy" id="46433"/>
    <lineage>
        <taxon>Eukaryota</taxon>
        <taxon>Sar</taxon>
        <taxon>Rhizaria</taxon>
        <taxon>Retaria</taxon>
        <taxon>Foraminifera</taxon>
        <taxon>Monothalamids</taxon>
        <taxon>Reticulomyxidae</taxon>
        <taxon>Reticulomyxa</taxon>
    </lineage>
</organism>
<dbReference type="InterPro" id="IPR013083">
    <property type="entry name" value="Znf_RING/FYVE/PHD"/>
</dbReference>
<protein>
    <recommendedName>
        <fullName evidence="4">TRAF-type domain-containing protein</fullName>
    </recommendedName>
</protein>
<keyword evidence="3" id="KW-1185">Reference proteome</keyword>
<evidence type="ECO:0008006" key="4">
    <source>
        <dbReference type="Google" id="ProtNLM"/>
    </source>
</evidence>
<dbReference type="Gene3D" id="3.30.40.10">
    <property type="entry name" value="Zinc/RING finger domain, C3HC4 (zinc finger)"/>
    <property type="match status" value="1"/>
</dbReference>
<keyword evidence="1" id="KW-0175">Coiled coil</keyword>
<dbReference type="AlphaFoldDB" id="X6P7C0"/>
<sequence length="325" mass="38189">MKQTTEENSKDEAKTEATLLSFEQSCFNKDWILRFYSQEYIQHFICLICKQVTNNPMEMECPQHEAMDETLIAGENCLKLFLKNHNNSCPIQPHDNCQYSKSNVARRQIGDLTVMCIRQFDQELKTSNETEGEGETPGVIKCEFKGKLKDLNTHLMSECSLNLIHCWFKPFGCNHMCLNQNLKDHLIANMKLHFDLVTQLLQSMKQEIQLKDSLVKQMERDSQQELLKYRADIEMIKKEFNDKEKKILSNHEKIVKSLEEKNSKLIQDYEQLIQTLNHQYDEEKRETNEKEINQSHTLLSSTFAFDLFRSSSNLLKTFTEHTMVN</sequence>
<feature type="coiled-coil region" evidence="1">
    <location>
        <begin position="201"/>
        <end position="293"/>
    </location>
</feature>
<comment type="caution">
    <text evidence="2">The sequence shown here is derived from an EMBL/GenBank/DDBJ whole genome shotgun (WGS) entry which is preliminary data.</text>
</comment>